<feature type="transmembrane region" description="Helical" evidence="8">
    <location>
        <begin position="72"/>
        <end position="92"/>
    </location>
</feature>
<sequence>MLISTLIAGFVLSCVLFMTIGARGNWDFILAFRGGKLLTMMTIAIAIGQSTIIFQTLSGNRILTPSIMGFDALYLMIQSVLVLTIGSLAYASMGSFLKFAAETLVMTGAALILFRVVLRDASDISRMILTGLILGVMFRSLTSMVNRIIDPNEFSIIQQVSFAQFNAMNEDLTLVAMVITLACTLWLWSRHRELDVIALGRDYAINLGIDHDRSTRQLLIVVALLVSVSTALVGPIVFFGLLVSAVTYQIAGTWRHAVLIPVAALLSAIILIFSQTIFERVLNLSASVSVVIEGLGGLVFLYLILKRRRT</sequence>
<dbReference type="Proteomes" id="UP000194664">
    <property type="component" value="Unassembled WGS sequence"/>
</dbReference>
<dbReference type="Gene3D" id="1.10.3470.10">
    <property type="entry name" value="ABC transporter involved in vitamin B12 uptake, BtuC"/>
    <property type="match status" value="1"/>
</dbReference>
<feature type="transmembrane region" description="Helical" evidence="8">
    <location>
        <begin position="37"/>
        <end position="57"/>
    </location>
</feature>
<evidence type="ECO:0000256" key="5">
    <source>
        <dbReference type="ARBA" id="ARBA00022692"/>
    </source>
</evidence>
<feature type="transmembrane region" description="Helical" evidence="8">
    <location>
        <begin position="284"/>
        <end position="305"/>
    </location>
</feature>
<evidence type="ECO:0000256" key="1">
    <source>
        <dbReference type="ARBA" id="ARBA00004651"/>
    </source>
</evidence>
<dbReference type="GO" id="GO:0022857">
    <property type="term" value="F:transmembrane transporter activity"/>
    <property type="evidence" value="ECO:0007669"/>
    <property type="project" value="InterPro"/>
</dbReference>
<feature type="transmembrane region" description="Helical" evidence="8">
    <location>
        <begin position="218"/>
        <end position="246"/>
    </location>
</feature>
<keyword evidence="6 8" id="KW-1133">Transmembrane helix</keyword>
<dbReference type="GO" id="GO:0033214">
    <property type="term" value="P:siderophore-iron import into cell"/>
    <property type="evidence" value="ECO:0007669"/>
    <property type="project" value="TreeGrafter"/>
</dbReference>
<evidence type="ECO:0000313" key="10">
    <source>
        <dbReference type="Proteomes" id="UP000194664"/>
    </source>
</evidence>
<evidence type="ECO:0000256" key="8">
    <source>
        <dbReference type="SAM" id="Phobius"/>
    </source>
</evidence>
<feature type="transmembrane region" description="Helical" evidence="8">
    <location>
        <begin position="6"/>
        <end position="25"/>
    </location>
</feature>
<comment type="caution">
    <text evidence="9">The sequence shown here is derived from an EMBL/GenBank/DDBJ whole genome shotgun (WGS) entry which is preliminary data.</text>
</comment>
<dbReference type="AlphaFoldDB" id="A0A251X429"/>
<evidence type="ECO:0000256" key="6">
    <source>
        <dbReference type="ARBA" id="ARBA00022989"/>
    </source>
</evidence>
<dbReference type="GO" id="GO:0005886">
    <property type="term" value="C:plasma membrane"/>
    <property type="evidence" value="ECO:0007669"/>
    <property type="project" value="UniProtKB-SubCell"/>
</dbReference>
<comment type="subcellular location">
    <subcellularLocation>
        <location evidence="1">Cell membrane</location>
        <topology evidence="1">Multi-pass membrane protein</topology>
    </subcellularLocation>
</comment>
<protein>
    <submittedName>
        <fullName evidence="9">Iron ABC transporter permease</fullName>
    </submittedName>
</protein>
<keyword evidence="10" id="KW-1185">Reference proteome</keyword>
<evidence type="ECO:0000313" key="9">
    <source>
        <dbReference type="EMBL" id="OUD11074.1"/>
    </source>
</evidence>
<feature type="transmembrane region" description="Helical" evidence="8">
    <location>
        <begin position="258"/>
        <end position="278"/>
    </location>
</feature>
<keyword evidence="5 8" id="KW-0812">Transmembrane</keyword>
<keyword evidence="7 8" id="KW-0472">Membrane</keyword>
<dbReference type="PANTHER" id="PTHR30472:SF19">
    <property type="entry name" value="PETROBACTIN IMPORT SYSTEM PERMEASE PROTEIN YCLO"/>
    <property type="match status" value="1"/>
</dbReference>
<dbReference type="Pfam" id="PF01032">
    <property type="entry name" value="FecCD"/>
    <property type="match status" value="1"/>
</dbReference>
<dbReference type="InterPro" id="IPR000522">
    <property type="entry name" value="ABC_transptr_permease_BtuC"/>
</dbReference>
<dbReference type="SUPFAM" id="SSF81345">
    <property type="entry name" value="ABC transporter involved in vitamin B12 uptake, BtuC"/>
    <property type="match status" value="1"/>
</dbReference>
<evidence type="ECO:0000256" key="2">
    <source>
        <dbReference type="ARBA" id="ARBA00007935"/>
    </source>
</evidence>
<feature type="transmembrane region" description="Helical" evidence="8">
    <location>
        <begin position="172"/>
        <end position="189"/>
    </location>
</feature>
<organism evidence="9 10">
    <name type="scientific">Marivivens niveibacter</name>
    <dbReference type="NCBI Taxonomy" id="1930667"/>
    <lineage>
        <taxon>Bacteria</taxon>
        <taxon>Pseudomonadati</taxon>
        <taxon>Pseudomonadota</taxon>
        <taxon>Alphaproteobacteria</taxon>
        <taxon>Rhodobacterales</taxon>
        <taxon>Paracoccaceae</taxon>
        <taxon>Marivivens group</taxon>
        <taxon>Marivivens</taxon>
    </lineage>
</organism>
<evidence type="ECO:0000256" key="4">
    <source>
        <dbReference type="ARBA" id="ARBA00022475"/>
    </source>
</evidence>
<accession>A0A251X429</accession>
<evidence type="ECO:0000256" key="3">
    <source>
        <dbReference type="ARBA" id="ARBA00022448"/>
    </source>
</evidence>
<keyword evidence="3" id="KW-0813">Transport</keyword>
<comment type="similarity">
    <text evidence="2">Belongs to the binding-protein-dependent transport system permease family. FecCD subfamily.</text>
</comment>
<dbReference type="PANTHER" id="PTHR30472">
    <property type="entry name" value="FERRIC ENTEROBACTIN TRANSPORT SYSTEM PERMEASE PROTEIN"/>
    <property type="match status" value="1"/>
</dbReference>
<keyword evidence="4" id="KW-1003">Cell membrane</keyword>
<proteinExistence type="inferred from homology"/>
<feature type="transmembrane region" description="Helical" evidence="8">
    <location>
        <begin position="99"/>
        <end position="118"/>
    </location>
</feature>
<gene>
    <name evidence="9" type="ORF">BVC71_05775</name>
</gene>
<evidence type="ECO:0000256" key="7">
    <source>
        <dbReference type="ARBA" id="ARBA00023136"/>
    </source>
</evidence>
<dbReference type="InterPro" id="IPR037294">
    <property type="entry name" value="ABC_BtuC-like"/>
</dbReference>
<dbReference type="EMBL" id="MSPP01000001">
    <property type="protein sequence ID" value="OUD11074.1"/>
    <property type="molecule type" value="Genomic_DNA"/>
</dbReference>
<name>A0A251X429_9RHOB</name>
<reference evidence="9 10" key="1">
    <citation type="submission" date="2016-12" db="EMBL/GenBank/DDBJ databases">
        <title>The draft genome sequence of HSLHS2.</title>
        <authorList>
            <person name="Hu D."/>
            <person name="Wang L."/>
            <person name="Shao Z."/>
        </authorList>
    </citation>
    <scope>NUCLEOTIDE SEQUENCE [LARGE SCALE GENOMIC DNA]</scope>
    <source>
        <strain evidence="9">MCCC 1A06712</strain>
    </source>
</reference>